<dbReference type="GO" id="GO:0004565">
    <property type="term" value="F:beta-galactosidase activity"/>
    <property type="evidence" value="ECO:0007669"/>
    <property type="project" value="UniProtKB-EC"/>
</dbReference>
<gene>
    <name evidence="14" type="ORF">F1649_01500</name>
</gene>
<dbReference type="SUPFAM" id="SSF51445">
    <property type="entry name" value="(Trans)glycosidases"/>
    <property type="match status" value="1"/>
</dbReference>
<dbReference type="InterPro" id="IPR004199">
    <property type="entry name" value="B-gal_small/dom_5"/>
</dbReference>
<evidence type="ECO:0000256" key="8">
    <source>
        <dbReference type="ARBA" id="ARBA00023295"/>
    </source>
</evidence>
<dbReference type="Pfam" id="PF02929">
    <property type="entry name" value="Bgal_small_N"/>
    <property type="match status" value="1"/>
</dbReference>
<dbReference type="Gene3D" id="2.60.40.10">
    <property type="entry name" value="Immunoglobulins"/>
    <property type="match status" value="2"/>
</dbReference>
<dbReference type="Gene3D" id="2.60.120.260">
    <property type="entry name" value="Galactose-binding domain-like"/>
    <property type="match status" value="1"/>
</dbReference>
<evidence type="ECO:0000259" key="11">
    <source>
        <dbReference type="Pfam" id="PF02836"/>
    </source>
</evidence>
<proteinExistence type="inferred from homology"/>
<evidence type="ECO:0000256" key="5">
    <source>
        <dbReference type="ARBA" id="ARBA00012756"/>
    </source>
</evidence>
<comment type="catalytic activity">
    <reaction evidence="1">
        <text>Hydrolysis of terminal non-reducing beta-D-galactose residues in beta-D-galactosides.</text>
        <dbReference type="EC" id="3.2.1.23"/>
    </reaction>
</comment>
<evidence type="ECO:0000256" key="6">
    <source>
        <dbReference type="ARBA" id="ARBA00022801"/>
    </source>
</evidence>
<evidence type="ECO:0000256" key="9">
    <source>
        <dbReference type="ARBA" id="ARBA00032230"/>
    </source>
</evidence>
<evidence type="ECO:0000256" key="4">
    <source>
        <dbReference type="ARBA" id="ARBA00011245"/>
    </source>
</evidence>
<evidence type="ECO:0000256" key="7">
    <source>
        <dbReference type="ARBA" id="ARBA00022837"/>
    </source>
</evidence>
<evidence type="ECO:0000259" key="10">
    <source>
        <dbReference type="Pfam" id="PF00703"/>
    </source>
</evidence>
<dbReference type="InterPro" id="IPR017853">
    <property type="entry name" value="GH"/>
</dbReference>
<keyword evidence="8" id="KW-0326">Glycosidase</keyword>
<dbReference type="SUPFAM" id="SSF74650">
    <property type="entry name" value="Galactose mutarotase-like"/>
    <property type="match status" value="1"/>
</dbReference>
<dbReference type="InterPro" id="IPR006104">
    <property type="entry name" value="Glyco_hydro_2_N"/>
</dbReference>
<dbReference type="GO" id="GO:0005990">
    <property type="term" value="P:lactose catabolic process"/>
    <property type="evidence" value="ECO:0007669"/>
    <property type="project" value="TreeGrafter"/>
</dbReference>
<dbReference type="InterPro" id="IPR013783">
    <property type="entry name" value="Ig-like_fold"/>
</dbReference>
<dbReference type="InterPro" id="IPR006103">
    <property type="entry name" value="Glyco_hydro_2_cat"/>
</dbReference>
<dbReference type="InterPro" id="IPR023232">
    <property type="entry name" value="Glyco_hydro_2_AS"/>
</dbReference>
<dbReference type="PRINTS" id="PR00132">
    <property type="entry name" value="GLHYDRLASE2"/>
</dbReference>
<dbReference type="RefSeq" id="WP_141816098.1">
    <property type="nucleotide sequence ID" value="NZ_VFPL01000001.1"/>
</dbReference>
<sequence>MQSTISNQQSLRGHQQSVISFQLFAFNFQLSTFNFQPFAFRFKLLALSFLLSAFSSLRAQETQKVYLSGTGNDHTVKWDFYCTAGRNSGKWSKIAVPSNWELQGFGKYNYGFDKDSVRGKEKGLYKYTFKVPSAWRGKKVNIVFEGSMTDTEVKINGIQAGEIHQGSFYAFRYDISKLLKYGSSNRLEVTVAKHSANQSVNEAERKADYWIFGGIFRPVYLEALPASHIERVAIDAKANGQFAAKVYTQSGAAKVSVQLYSADGQKFGNEMSSSIANGSSEILLSGSYGSPKLWSPEFPNLYKAVFTLYDNGKPIHSFSQKTGFRTIQVRERDGVFINGVKIKFKGVNRHSFWPSSGRTTSKKISIADVNLMKDMNMNAVRMSHYPPDSHFLDVCDSLGLFVMDELGGWHGNYDTPTGSKLLKEMMIQDVNHPSIVFWSNGNEGGHNRELDHLFAELDIQKRPMVHPWEDFNGFDTQHYREYNYGISNYMHGHSIVMPTEFLHGVYDGGHGAGLEDYWNEMLNHPLSAGGFLWDFADQGVVRTDKNGILDTDGSRGADGIVGPYHEKEGSFFTIKEVWSPVFFERREMTEGFDGVFNVENRYYYTNLNQCSFSWKLVNLKTNASKTGTAGSPDLKPFEKGKLKVDLPSDWRSFDVLYITATDPHKRELFTSSFPITLPAKEAAGMVVKEGKGAVSVTETDSLYNVKANGISLSFSKSTGVLKKVQNDAGIIPFSNGPVVQEGANNFSGITSRRDGDKLIIESTFNRKTSYNTLQWTIYPSGWVKLDVKYFPAEYLTNFAGINFSFPENKMKGMEYMGRGPYRVWKNRIKGNQFGVWKKDYNSTETGESWAYPEFKGYHSNMYWCKFLTTDQPFTVVTENEDLFLRLFSAAYKTDQWHNYEPLFPSGDISFMQGIPGIGTKTQRADRTGPMSMKNLFYDYEKEPARALNIVLYFDFSGK</sequence>
<dbReference type="PANTHER" id="PTHR46323">
    <property type="entry name" value="BETA-GALACTOSIDASE"/>
    <property type="match status" value="1"/>
</dbReference>
<dbReference type="PROSITE" id="PS00608">
    <property type="entry name" value="GLYCOSYL_HYDROL_F2_2"/>
    <property type="match status" value="1"/>
</dbReference>
<dbReference type="InterPro" id="IPR006102">
    <property type="entry name" value="Ig-like_GH2"/>
</dbReference>
<dbReference type="GO" id="GO:0009341">
    <property type="term" value="C:beta-galactosidase complex"/>
    <property type="evidence" value="ECO:0007669"/>
    <property type="project" value="InterPro"/>
</dbReference>
<dbReference type="Pfam" id="PF02837">
    <property type="entry name" value="Glyco_hydro_2_N"/>
    <property type="match status" value="1"/>
</dbReference>
<dbReference type="GO" id="GO:0030246">
    <property type="term" value="F:carbohydrate binding"/>
    <property type="evidence" value="ECO:0007669"/>
    <property type="project" value="InterPro"/>
</dbReference>
<evidence type="ECO:0000256" key="3">
    <source>
        <dbReference type="ARBA" id="ARBA00007401"/>
    </source>
</evidence>
<dbReference type="InterPro" id="IPR008979">
    <property type="entry name" value="Galactose-bd-like_sf"/>
</dbReference>
<dbReference type="Pfam" id="PF02836">
    <property type="entry name" value="Glyco_hydro_2_C"/>
    <property type="match status" value="1"/>
</dbReference>
<comment type="similarity">
    <text evidence="3">Belongs to the glycosyl hydrolase 2 family.</text>
</comment>
<keyword evidence="6 14" id="KW-0378">Hydrolase</keyword>
<feature type="domain" description="Beta galactosidase small chain/" evidence="13">
    <location>
        <begin position="758"/>
        <end position="871"/>
    </location>
</feature>
<feature type="domain" description="Glycoside hydrolase family 2 immunoglobulin-like beta-sandwich" evidence="10">
    <location>
        <begin position="228"/>
        <end position="325"/>
    </location>
</feature>
<dbReference type="InterPro" id="IPR050347">
    <property type="entry name" value="Bact_Beta-galactosidase"/>
</dbReference>
<dbReference type="PANTHER" id="PTHR46323:SF2">
    <property type="entry name" value="BETA-GALACTOSIDASE"/>
    <property type="match status" value="1"/>
</dbReference>
<accession>A0A5M9HLK8</accession>
<dbReference type="InterPro" id="IPR006101">
    <property type="entry name" value="Glyco_hydro_2"/>
</dbReference>
<comment type="cofactor">
    <cofactor evidence="2">
        <name>Ca(2+)</name>
        <dbReference type="ChEBI" id="CHEBI:29108"/>
    </cofactor>
</comment>
<dbReference type="EMBL" id="VWNE01000002">
    <property type="protein sequence ID" value="KAA8486288.1"/>
    <property type="molecule type" value="Genomic_DNA"/>
</dbReference>
<dbReference type="Pfam" id="PF00703">
    <property type="entry name" value="Glyco_hydro_2"/>
    <property type="match status" value="1"/>
</dbReference>
<evidence type="ECO:0000256" key="1">
    <source>
        <dbReference type="ARBA" id="ARBA00001412"/>
    </source>
</evidence>
<evidence type="ECO:0000259" key="12">
    <source>
        <dbReference type="Pfam" id="PF02837"/>
    </source>
</evidence>
<dbReference type="AlphaFoldDB" id="A0A5M9HLK8"/>
<protein>
    <recommendedName>
        <fullName evidence="5">beta-galactosidase</fullName>
        <ecNumber evidence="5">3.2.1.23</ecNumber>
    </recommendedName>
    <alternativeName>
        <fullName evidence="9">Lactase</fullName>
    </alternativeName>
</protein>
<keyword evidence="15" id="KW-1185">Reference proteome</keyword>
<feature type="domain" description="Glycosyl hydrolases family 2 sugar binding" evidence="12">
    <location>
        <begin position="92"/>
        <end position="225"/>
    </location>
</feature>
<dbReference type="EC" id="3.2.1.23" evidence="5"/>
<dbReference type="Proteomes" id="UP000322918">
    <property type="component" value="Unassembled WGS sequence"/>
</dbReference>
<organism evidence="14 15">
    <name type="scientific">Arcticibacter tournemirensis</name>
    <dbReference type="NCBI Taxonomy" id="699437"/>
    <lineage>
        <taxon>Bacteria</taxon>
        <taxon>Pseudomonadati</taxon>
        <taxon>Bacteroidota</taxon>
        <taxon>Sphingobacteriia</taxon>
        <taxon>Sphingobacteriales</taxon>
        <taxon>Sphingobacteriaceae</taxon>
        <taxon>Arcticibacter</taxon>
    </lineage>
</organism>
<dbReference type="Gene3D" id="3.20.20.80">
    <property type="entry name" value="Glycosidases"/>
    <property type="match status" value="1"/>
</dbReference>
<comment type="caution">
    <text evidence="14">The sequence shown here is derived from an EMBL/GenBank/DDBJ whole genome shotgun (WGS) entry which is preliminary data.</text>
</comment>
<dbReference type="OrthoDB" id="9801077at2"/>
<evidence type="ECO:0000256" key="2">
    <source>
        <dbReference type="ARBA" id="ARBA00001913"/>
    </source>
</evidence>
<evidence type="ECO:0000313" key="14">
    <source>
        <dbReference type="EMBL" id="KAA8486288.1"/>
    </source>
</evidence>
<dbReference type="SUPFAM" id="SSF49785">
    <property type="entry name" value="Galactose-binding domain-like"/>
    <property type="match status" value="1"/>
</dbReference>
<name>A0A5M9HLK8_9SPHI</name>
<keyword evidence="7" id="KW-0106">Calcium</keyword>
<dbReference type="Gene3D" id="2.70.98.10">
    <property type="match status" value="1"/>
</dbReference>
<dbReference type="InterPro" id="IPR036156">
    <property type="entry name" value="Beta-gal/glucu_dom_sf"/>
</dbReference>
<feature type="domain" description="Glycoside hydrolase family 2 catalytic" evidence="11">
    <location>
        <begin position="330"/>
        <end position="546"/>
    </location>
</feature>
<dbReference type="SUPFAM" id="SSF49303">
    <property type="entry name" value="beta-Galactosidase/glucuronidase domain"/>
    <property type="match status" value="1"/>
</dbReference>
<evidence type="ECO:0000313" key="15">
    <source>
        <dbReference type="Proteomes" id="UP000322918"/>
    </source>
</evidence>
<comment type="subunit">
    <text evidence="4">Monomer.</text>
</comment>
<reference evidence="14 15" key="1">
    <citation type="submission" date="2019-09" db="EMBL/GenBank/DDBJ databases">
        <title>Pararcticibacter amylolyticus gen. nov., sp. nov., isolated from a rottenly hemp rope, and reclassification of Pedobacter tournemirensis as Pararcticibacter tournemirensis comb. nov.</title>
        <authorList>
            <person name="Cai Y."/>
        </authorList>
    </citation>
    <scope>NUCLEOTIDE SEQUENCE [LARGE SCALE GENOMIC DNA]</scope>
    <source>
        <strain evidence="14 15">TF5-37.2-LB10</strain>
    </source>
</reference>
<dbReference type="InterPro" id="IPR014718">
    <property type="entry name" value="GH-type_carb-bd"/>
</dbReference>
<evidence type="ECO:0000259" key="13">
    <source>
        <dbReference type="Pfam" id="PF02929"/>
    </source>
</evidence>
<dbReference type="InterPro" id="IPR011013">
    <property type="entry name" value="Gal_mutarotase_sf_dom"/>
</dbReference>